<dbReference type="InterPro" id="IPR001466">
    <property type="entry name" value="Beta-lactam-related"/>
</dbReference>
<sequence length="390" mass="41766">MKKRITPFSRFASKGLFACSTGMLLVTVAHAANTAAAPAGMDAMVQTVMQAHQIPGMAIAIIQPGKTTYHNYGVASRETGQPVRETTLFEIGSLSKPFTALVAQRAETEGRIELSAPASRYVTALRGSAFDRITLRQLGTYSAGELPLQFPDNVTTPADMLAYYQHWQPVHPAGTTRLYSNPSIGLMGLAASQATGESFAGLLGTTVLQPLGMNSTYLQVPPEARSRYAMGYTAAGKPVRVSPGPLDEETYGVKSTTADMAGFLLAHMDPARSKGALRSALQQTRAPVYCAGQTRQGLGWESYQDWKNLDVLLAGNSNQMVFEPQPVKACPTGTSNEPDVWVNKTGSTAGFGAYAVFLPARQTGIVILANRNYPIADRIRLAHGILTALH</sequence>
<dbReference type="Proteomes" id="UP000197424">
    <property type="component" value="Chromosome"/>
</dbReference>
<dbReference type="Gene3D" id="3.40.710.10">
    <property type="entry name" value="DD-peptidase/beta-lactamase superfamily"/>
    <property type="match status" value="1"/>
</dbReference>
<dbReference type="PROSITE" id="PS00336">
    <property type="entry name" value="BETA_LACTAMASE_C"/>
    <property type="match status" value="1"/>
</dbReference>
<dbReference type="PANTHER" id="PTHR46825:SF8">
    <property type="entry name" value="BETA-LACTAMASE-RELATED"/>
    <property type="match status" value="1"/>
</dbReference>
<dbReference type="AlphaFoldDB" id="A0A248LNA1"/>
<comment type="similarity">
    <text evidence="2 6">Belongs to the class-C beta-lactamase family.</text>
</comment>
<evidence type="ECO:0000256" key="5">
    <source>
        <dbReference type="ARBA" id="ARBA00023251"/>
    </source>
</evidence>
<evidence type="ECO:0000256" key="1">
    <source>
        <dbReference type="ARBA" id="ARBA00001526"/>
    </source>
</evidence>
<dbReference type="Pfam" id="PF00144">
    <property type="entry name" value="Beta-lactamase"/>
    <property type="match status" value="1"/>
</dbReference>
<keyword evidence="5 6" id="KW-0046">Antibiotic resistance</keyword>
<organism evidence="9 10">
    <name type="scientific">Laribacter hongkongensis</name>
    <dbReference type="NCBI Taxonomy" id="168471"/>
    <lineage>
        <taxon>Bacteria</taxon>
        <taxon>Pseudomonadati</taxon>
        <taxon>Pseudomonadota</taxon>
        <taxon>Betaproteobacteria</taxon>
        <taxon>Neisseriales</taxon>
        <taxon>Aquaspirillaceae</taxon>
        <taxon>Laribacter</taxon>
    </lineage>
</organism>
<evidence type="ECO:0000256" key="7">
    <source>
        <dbReference type="SAM" id="SignalP"/>
    </source>
</evidence>
<dbReference type="SUPFAM" id="SSF56601">
    <property type="entry name" value="beta-lactamase/transpeptidase-like"/>
    <property type="match status" value="1"/>
</dbReference>
<accession>A0A248LNA1</accession>
<keyword evidence="4 6" id="KW-0378">Hydrolase</keyword>
<name>A0A248LNA1_9NEIS</name>
<dbReference type="GO" id="GO:0030288">
    <property type="term" value="C:outer membrane-bounded periplasmic space"/>
    <property type="evidence" value="ECO:0007669"/>
    <property type="project" value="InterPro"/>
</dbReference>
<dbReference type="InterPro" id="IPR058136">
    <property type="entry name" value="AmpC"/>
</dbReference>
<keyword evidence="7" id="KW-0732">Signal</keyword>
<gene>
    <name evidence="9" type="ORF">LHGZ1_3214</name>
</gene>
<dbReference type="InterPro" id="IPR012338">
    <property type="entry name" value="Beta-lactam/transpept-like"/>
</dbReference>
<feature type="signal peptide" evidence="7">
    <location>
        <begin position="1"/>
        <end position="31"/>
    </location>
</feature>
<evidence type="ECO:0000256" key="2">
    <source>
        <dbReference type="ARBA" id="ARBA00007840"/>
    </source>
</evidence>
<dbReference type="InterPro" id="IPR050491">
    <property type="entry name" value="AmpC-like"/>
</dbReference>
<dbReference type="GO" id="GO:0046677">
    <property type="term" value="P:response to antibiotic"/>
    <property type="evidence" value="ECO:0007669"/>
    <property type="project" value="UniProtKB-UniRule"/>
</dbReference>
<dbReference type="GO" id="GO:0008800">
    <property type="term" value="F:beta-lactamase activity"/>
    <property type="evidence" value="ECO:0007669"/>
    <property type="project" value="UniProtKB-UniRule"/>
</dbReference>
<dbReference type="EC" id="3.5.2.6" evidence="3 6"/>
<evidence type="ECO:0000313" key="9">
    <source>
        <dbReference type="EMBL" id="ASJ26045.1"/>
    </source>
</evidence>
<feature type="domain" description="Beta-lactamase-related" evidence="8">
    <location>
        <begin position="42"/>
        <end position="386"/>
    </location>
</feature>
<proteinExistence type="inferred from homology"/>
<evidence type="ECO:0000259" key="8">
    <source>
        <dbReference type="Pfam" id="PF00144"/>
    </source>
</evidence>
<dbReference type="NCBIfam" id="NF033085">
    <property type="entry name" value="bla_class_C"/>
    <property type="match status" value="1"/>
</dbReference>
<reference evidence="10" key="1">
    <citation type="submission" date="2017-06" db="EMBL/GenBank/DDBJ databases">
        <title>Whole genome sequence of Laribacter hongkongensis LHGZ1.</title>
        <authorList>
            <person name="Chen D."/>
            <person name="Wu H."/>
            <person name="Chen J."/>
        </authorList>
    </citation>
    <scope>NUCLEOTIDE SEQUENCE [LARGE SCALE GENOMIC DNA]</scope>
    <source>
        <strain evidence="10">LHGZ1</strain>
    </source>
</reference>
<evidence type="ECO:0000256" key="3">
    <source>
        <dbReference type="ARBA" id="ARBA00012865"/>
    </source>
</evidence>
<comment type="catalytic activity">
    <reaction evidence="1 6">
        <text>a beta-lactam + H2O = a substituted beta-amino acid</text>
        <dbReference type="Rhea" id="RHEA:20401"/>
        <dbReference type="ChEBI" id="CHEBI:15377"/>
        <dbReference type="ChEBI" id="CHEBI:35627"/>
        <dbReference type="ChEBI" id="CHEBI:140347"/>
        <dbReference type="EC" id="3.5.2.6"/>
    </reaction>
</comment>
<dbReference type="GO" id="GO:0017001">
    <property type="term" value="P:antibiotic catabolic process"/>
    <property type="evidence" value="ECO:0007669"/>
    <property type="project" value="InterPro"/>
</dbReference>
<protein>
    <recommendedName>
        <fullName evidence="3 6">Beta-lactamase</fullName>
        <ecNumber evidence="3 6">3.5.2.6</ecNumber>
    </recommendedName>
</protein>
<dbReference type="PANTHER" id="PTHR46825">
    <property type="entry name" value="D-ALANYL-D-ALANINE-CARBOXYPEPTIDASE/ENDOPEPTIDASE AMPH"/>
    <property type="match status" value="1"/>
</dbReference>
<feature type="chain" id="PRO_5013236032" description="Beta-lactamase" evidence="7">
    <location>
        <begin position="32"/>
        <end position="390"/>
    </location>
</feature>
<dbReference type="EMBL" id="CP022115">
    <property type="protein sequence ID" value="ASJ26045.1"/>
    <property type="molecule type" value="Genomic_DNA"/>
</dbReference>
<dbReference type="RefSeq" id="WP_161493571.1">
    <property type="nucleotide sequence ID" value="NZ_CP022115.1"/>
</dbReference>
<evidence type="ECO:0000256" key="4">
    <source>
        <dbReference type="ARBA" id="ARBA00022801"/>
    </source>
</evidence>
<dbReference type="InterPro" id="IPR001586">
    <property type="entry name" value="Beta-lactam_class-C_AS"/>
</dbReference>
<dbReference type="NCBIfam" id="NF033569">
    <property type="entry name" value="blaLHK"/>
    <property type="match status" value="1"/>
</dbReference>
<evidence type="ECO:0000256" key="6">
    <source>
        <dbReference type="RuleBase" id="RU361140"/>
    </source>
</evidence>
<evidence type="ECO:0000313" key="10">
    <source>
        <dbReference type="Proteomes" id="UP000197424"/>
    </source>
</evidence>